<reference evidence="2 3" key="1">
    <citation type="submission" date="2016-07" db="EMBL/GenBank/DDBJ databases">
        <title>Draft genome sequence of Prauserella sp. YIM 121212, isolated from alkaline soil.</title>
        <authorList>
            <person name="Ruckert C."/>
            <person name="Albersmeier A."/>
            <person name="Jiang C.-L."/>
            <person name="Jiang Y."/>
            <person name="Kalinowski J."/>
            <person name="Schneider O."/>
            <person name="Winkler A."/>
            <person name="Zotchev S.B."/>
        </authorList>
    </citation>
    <scope>NUCLEOTIDE SEQUENCE [LARGE SCALE GENOMIC DNA]</scope>
    <source>
        <strain evidence="2 3">YIM 121212</strain>
    </source>
</reference>
<dbReference type="RefSeq" id="WP_110336236.1">
    <property type="nucleotide sequence ID" value="NZ_JBHVKT010000069.1"/>
</dbReference>
<keyword evidence="1" id="KW-0472">Membrane</keyword>
<evidence type="ECO:0000313" key="3">
    <source>
        <dbReference type="Proteomes" id="UP000247892"/>
    </source>
</evidence>
<dbReference type="Proteomes" id="UP000247892">
    <property type="component" value="Unassembled WGS sequence"/>
</dbReference>
<feature type="transmembrane region" description="Helical" evidence="1">
    <location>
        <begin position="48"/>
        <end position="69"/>
    </location>
</feature>
<accession>A0A318LNS4</accession>
<name>A0A318LNS4_9PSEU</name>
<keyword evidence="3" id="KW-1185">Reference proteome</keyword>
<protein>
    <submittedName>
        <fullName evidence="2">Uncharacterized protein</fullName>
    </submittedName>
</protein>
<evidence type="ECO:0000256" key="1">
    <source>
        <dbReference type="SAM" id="Phobius"/>
    </source>
</evidence>
<evidence type="ECO:0000313" key="2">
    <source>
        <dbReference type="EMBL" id="PXY36236.1"/>
    </source>
</evidence>
<dbReference type="AlphaFoldDB" id="A0A318LNS4"/>
<keyword evidence="1" id="KW-1133">Transmembrane helix</keyword>
<comment type="caution">
    <text evidence="2">The sequence shown here is derived from an EMBL/GenBank/DDBJ whole genome shotgun (WGS) entry which is preliminary data.</text>
</comment>
<proteinExistence type="predicted"/>
<organism evidence="2 3">
    <name type="scientific">Prauserella flavalba</name>
    <dbReference type="NCBI Taxonomy" id="1477506"/>
    <lineage>
        <taxon>Bacteria</taxon>
        <taxon>Bacillati</taxon>
        <taxon>Actinomycetota</taxon>
        <taxon>Actinomycetes</taxon>
        <taxon>Pseudonocardiales</taxon>
        <taxon>Pseudonocardiaceae</taxon>
        <taxon>Prauserella</taxon>
    </lineage>
</organism>
<sequence length="108" mass="11236">MTEPAGGSGSRFGPALAGFLVPLVLLALVVLGFQQRLLWDLGWRGGEYAQVFLGVVFVSVVAGTVLRAARPRPPWRSFGTGLVLAGTLGAVGAAVVIVAILNALSRMY</sequence>
<feature type="transmembrane region" description="Helical" evidence="1">
    <location>
        <begin position="81"/>
        <end position="104"/>
    </location>
</feature>
<keyword evidence="1" id="KW-0812">Transmembrane</keyword>
<gene>
    <name evidence="2" type="ORF">BA062_12440</name>
</gene>
<feature type="transmembrane region" description="Helical" evidence="1">
    <location>
        <begin position="12"/>
        <end position="33"/>
    </location>
</feature>
<dbReference type="EMBL" id="MASU01000005">
    <property type="protein sequence ID" value="PXY36236.1"/>
    <property type="molecule type" value="Genomic_DNA"/>
</dbReference>